<dbReference type="InterPro" id="IPR053967">
    <property type="entry name" value="LlgE_F_G-like_D1"/>
</dbReference>
<feature type="domain" description="Flagellar hook protein FlgE/F/G-like D1" evidence="5">
    <location>
        <begin position="120"/>
        <end position="177"/>
    </location>
</feature>
<dbReference type="Pfam" id="PF00460">
    <property type="entry name" value="Flg_bb_rod"/>
    <property type="match status" value="1"/>
</dbReference>
<dbReference type="SUPFAM" id="SSF117143">
    <property type="entry name" value="Flagellar hook protein flgE"/>
    <property type="match status" value="1"/>
</dbReference>
<comment type="caution">
    <text evidence="6">The sequence shown here is derived from an EMBL/GenBank/DDBJ whole genome shotgun (WGS) entry which is preliminary data.</text>
</comment>
<comment type="similarity">
    <text evidence="1 2">Belongs to the flagella basal body rod proteins family.</text>
</comment>
<dbReference type="NCBIfam" id="TIGR03506">
    <property type="entry name" value="FlgEFG_subfam"/>
    <property type="match status" value="1"/>
</dbReference>
<comment type="subcellular location">
    <subcellularLocation>
        <location evidence="2">Bacterial flagellum basal body</location>
    </subcellularLocation>
</comment>
<keyword evidence="6" id="KW-0969">Cilium</keyword>
<dbReference type="EMBL" id="JAFELM010000016">
    <property type="protein sequence ID" value="MBM6616715.1"/>
    <property type="molecule type" value="Genomic_DNA"/>
</dbReference>
<proteinExistence type="inferred from homology"/>
<dbReference type="Proteomes" id="UP001518925">
    <property type="component" value="Unassembled WGS sequence"/>
</dbReference>
<reference evidence="6 7" key="1">
    <citation type="submission" date="2021-02" db="EMBL/GenBank/DDBJ databases">
        <title>Bacillus sp. RD4P76, an endophyte from a halophyte.</title>
        <authorList>
            <person name="Sun J.-Q."/>
        </authorList>
    </citation>
    <scope>NUCLEOTIDE SEQUENCE [LARGE SCALE GENOMIC DNA]</scope>
    <source>
        <strain evidence="6 7">RD4P76</strain>
    </source>
</reference>
<evidence type="ECO:0000256" key="2">
    <source>
        <dbReference type="RuleBase" id="RU362116"/>
    </source>
</evidence>
<evidence type="ECO:0000259" key="5">
    <source>
        <dbReference type="Pfam" id="PF22692"/>
    </source>
</evidence>
<organism evidence="6 7">
    <name type="scientific">Bacillus suaedaesalsae</name>
    <dbReference type="NCBI Taxonomy" id="2810349"/>
    <lineage>
        <taxon>Bacteria</taxon>
        <taxon>Bacillati</taxon>
        <taxon>Bacillota</taxon>
        <taxon>Bacilli</taxon>
        <taxon>Bacillales</taxon>
        <taxon>Bacillaceae</taxon>
        <taxon>Bacillus</taxon>
    </lineage>
</organism>
<keyword evidence="2" id="KW-0975">Bacterial flagellum</keyword>
<keyword evidence="7" id="KW-1185">Reference proteome</keyword>
<evidence type="ECO:0000313" key="7">
    <source>
        <dbReference type="Proteomes" id="UP001518925"/>
    </source>
</evidence>
<dbReference type="PANTHER" id="PTHR30435:SF19">
    <property type="entry name" value="FLAGELLAR BASAL-BODY ROD PROTEIN FLGG"/>
    <property type="match status" value="1"/>
</dbReference>
<feature type="domain" description="Flagellar basal body rod protein N-terminal" evidence="3">
    <location>
        <begin position="5"/>
        <end position="35"/>
    </location>
</feature>
<name>A0ABS2DE34_9BACI</name>
<sequence>MLRGFYTAASGMLTQQRITEMHTNNMANANTPGFKADQASVRAFPELLLQRIHNQGVPNTGNTLPSGKTIGSLNTGSYMQEAIPSFLQGDLQDTGRKTDIALLEQNVPFDPQSGQKSALFFTVQDGNGDVRYTRNGNFSIDGQGFLTTNEGYYVLGQNGQPISIESGDFQLNEDGTVIENGQAVGRINISIANNPNRLVKEGNGLFRSENGQVLPSALNNGAVAFSLKQGFIERSNVDTAQTMTQMLSAFRAFEANQKVLQAYDKSLEKTVNEIGRL</sequence>
<feature type="domain" description="Flagellar basal-body/hook protein C-terminal" evidence="4">
    <location>
        <begin position="228"/>
        <end position="272"/>
    </location>
</feature>
<evidence type="ECO:0000259" key="3">
    <source>
        <dbReference type="Pfam" id="PF00460"/>
    </source>
</evidence>
<dbReference type="InterPro" id="IPR001444">
    <property type="entry name" value="Flag_bb_rod_N"/>
</dbReference>
<dbReference type="Pfam" id="PF06429">
    <property type="entry name" value="Flg_bbr_C"/>
    <property type="match status" value="1"/>
</dbReference>
<dbReference type="PANTHER" id="PTHR30435">
    <property type="entry name" value="FLAGELLAR PROTEIN"/>
    <property type="match status" value="1"/>
</dbReference>
<evidence type="ECO:0000256" key="1">
    <source>
        <dbReference type="ARBA" id="ARBA00009677"/>
    </source>
</evidence>
<dbReference type="Pfam" id="PF22692">
    <property type="entry name" value="LlgE_F_G_D1"/>
    <property type="match status" value="1"/>
</dbReference>
<keyword evidence="6" id="KW-0966">Cell projection</keyword>
<gene>
    <name evidence="6" type="ORF">JR050_03350</name>
</gene>
<dbReference type="InterPro" id="IPR010930">
    <property type="entry name" value="Flg_bb/hook_C_dom"/>
</dbReference>
<dbReference type="InterPro" id="IPR037925">
    <property type="entry name" value="FlgE/F/G-like"/>
</dbReference>
<accession>A0ABS2DE34</accession>
<dbReference type="RefSeq" id="WP_204202103.1">
    <property type="nucleotide sequence ID" value="NZ_JAFELM010000016.1"/>
</dbReference>
<evidence type="ECO:0000313" key="6">
    <source>
        <dbReference type="EMBL" id="MBM6616715.1"/>
    </source>
</evidence>
<keyword evidence="6" id="KW-0282">Flagellum</keyword>
<protein>
    <submittedName>
        <fullName evidence="6">Flagellar hook-basal body protein</fullName>
    </submittedName>
</protein>
<evidence type="ECO:0000259" key="4">
    <source>
        <dbReference type="Pfam" id="PF06429"/>
    </source>
</evidence>
<dbReference type="InterPro" id="IPR020013">
    <property type="entry name" value="Flagellar_FlgE/F/G"/>
</dbReference>